<name>A0A426UW88_9ACTN</name>
<dbReference type="GO" id="GO:0016740">
    <property type="term" value="F:transferase activity"/>
    <property type="evidence" value="ECO:0007669"/>
    <property type="project" value="UniProtKB-KW"/>
</dbReference>
<reference evidence="3 4" key="1">
    <citation type="submission" date="2018-12" db="EMBL/GenBank/DDBJ databases">
        <title>Glycomyces sp. YIM 121974 draft genome.</title>
        <authorList>
            <person name="Li Q."/>
        </authorList>
    </citation>
    <scope>NUCLEOTIDE SEQUENCE [LARGE SCALE GENOMIC DNA]</scope>
    <source>
        <strain evidence="3 4">YIM 121974</strain>
    </source>
</reference>
<evidence type="ECO:0000313" key="4">
    <source>
        <dbReference type="Proteomes" id="UP000277256"/>
    </source>
</evidence>
<keyword evidence="4" id="KW-1185">Reference proteome</keyword>
<keyword evidence="2 3" id="KW-0808">Transferase</keyword>
<dbReference type="Gene3D" id="3.30.1540.10">
    <property type="entry name" value="formyl-coa transferase, domain 3"/>
    <property type="match status" value="1"/>
</dbReference>
<dbReference type="EMBL" id="RSEB01000004">
    <property type="protein sequence ID" value="RRR98523.1"/>
    <property type="molecule type" value="Genomic_DNA"/>
</dbReference>
<dbReference type="InterPro" id="IPR050509">
    <property type="entry name" value="CoA-transferase_III"/>
</dbReference>
<dbReference type="InterPro" id="IPR003673">
    <property type="entry name" value="CoA-Trfase_fam_III"/>
</dbReference>
<accession>A0A426UW88</accession>
<dbReference type="PANTHER" id="PTHR48228:SF6">
    <property type="entry name" value="L-CARNITINE COA-TRANSFERASE"/>
    <property type="match status" value="1"/>
</dbReference>
<evidence type="ECO:0000313" key="3">
    <source>
        <dbReference type="EMBL" id="RRR98523.1"/>
    </source>
</evidence>
<dbReference type="AlphaFoldDB" id="A0A426UW88"/>
<dbReference type="PANTHER" id="PTHR48228">
    <property type="entry name" value="SUCCINYL-COA--D-CITRAMALATE COA-TRANSFERASE"/>
    <property type="match status" value="1"/>
</dbReference>
<dbReference type="SUPFAM" id="SSF89796">
    <property type="entry name" value="CoA-transferase family III (CaiB/BaiF)"/>
    <property type="match status" value="1"/>
</dbReference>
<dbReference type="InterPro" id="IPR023606">
    <property type="entry name" value="CoA-Trfase_III_dom_1_sf"/>
</dbReference>
<dbReference type="Pfam" id="PF02515">
    <property type="entry name" value="CoA_transf_3"/>
    <property type="match status" value="1"/>
</dbReference>
<evidence type="ECO:0000256" key="1">
    <source>
        <dbReference type="ARBA" id="ARBA00008383"/>
    </source>
</evidence>
<comment type="similarity">
    <text evidence="1">Belongs to the CoA-transferase III family.</text>
</comment>
<dbReference type="RefSeq" id="WP_125248830.1">
    <property type="nucleotide sequence ID" value="NZ_RSEB01000004.1"/>
</dbReference>
<dbReference type="InterPro" id="IPR044855">
    <property type="entry name" value="CoA-Trfase_III_dom3_sf"/>
</dbReference>
<dbReference type="OrthoDB" id="9797653at2"/>
<gene>
    <name evidence="3" type="ORF">EIW28_16735</name>
</gene>
<comment type="caution">
    <text evidence="3">The sequence shown here is derived from an EMBL/GenBank/DDBJ whole genome shotgun (WGS) entry which is preliminary data.</text>
</comment>
<organism evidence="3 4">
    <name type="scientific">Glycomyces terrestris</name>
    <dbReference type="NCBI Taxonomy" id="2493553"/>
    <lineage>
        <taxon>Bacteria</taxon>
        <taxon>Bacillati</taxon>
        <taxon>Actinomycetota</taxon>
        <taxon>Actinomycetes</taxon>
        <taxon>Glycomycetales</taxon>
        <taxon>Glycomycetaceae</taxon>
        <taxon>Glycomyces</taxon>
    </lineage>
</organism>
<dbReference type="Gene3D" id="3.40.50.10540">
    <property type="entry name" value="Crotonobetainyl-coa:carnitine coa-transferase, domain 1"/>
    <property type="match status" value="1"/>
</dbReference>
<sequence>MTAPLEGLRVLDVSTLFAGPIAATFLGDFGADVIKVEHPTKPDAARGHGPSKDGVNLWWKTLGRNKRTVTVDLGTPEGADLLLRLAAGADVLIENFRPGTLERWGLGPERLHEANPRLVVARVTAFGQTGPYARRPGFGSLAEAMSGFAALTGQPDGPPTLPPFGLADGIAALATAYAVMVALRSADRDGAGQVVDLAIIEPILMLLGGQITAYDQLGVLQPRSGNRSVNNAPRNVYRTADGEWVAVSTSSQSIAERVMRLVGRGDLVDEPWFATGHTRAEHADELDDAVAAWIGARPTAEVVAAFEDAQAAVAPVYDVRGVLADPQYRALGTVQTVEDEELGPVRMQNVLFRLSATPGAIRWPGRRHGQDTDEVLAEVGVTREQLERLREQGIV</sequence>
<evidence type="ECO:0000256" key="2">
    <source>
        <dbReference type="ARBA" id="ARBA00022679"/>
    </source>
</evidence>
<proteinExistence type="inferred from homology"/>
<protein>
    <submittedName>
        <fullName evidence="3">CoA transferase</fullName>
    </submittedName>
</protein>
<dbReference type="Proteomes" id="UP000277256">
    <property type="component" value="Unassembled WGS sequence"/>
</dbReference>